<dbReference type="GO" id="GO:0005829">
    <property type="term" value="C:cytosol"/>
    <property type="evidence" value="ECO:0007669"/>
    <property type="project" value="TreeGrafter"/>
</dbReference>
<dbReference type="Pfam" id="PF25137">
    <property type="entry name" value="ADH_Fe_C"/>
    <property type="match status" value="1"/>
</dbReference>
<dbReference type="Gene3D" id="1.20.1090.10">
    <property type="entry name" value="Dehydroquinate synthase-like - alpha domain"/>
    <property type="match status" value="1"/>
</dbReference>
<dbReference type="EMBL" id="QXWK01000001">
    <property type="protein sequence ID" value="NBH60174.1"/>
    <property type="molecule type" value="Genomic_DNA"/>
</dbReference>
<evidence type="ECO:0000259" key="2">
    <source>
        <dbReference type="Pfam" id="PF00465"/>
    </source>
</evidence>
<comment type="caution">
    <text evidence="4">The sequence shown here is derived from an EMBL/GenBank/DDBJ whole genome shotgun (WGS) entry which is preliminary data.</text>
</comment>
<feature type="domain" description="Fe-containing alcohol dehydrogenase-like C-terminal" evidence="3">
    <location>
        <begin position="189"/>
        <end position="380"/>
    </location>
</feature>
<reference evidence="4 5" key="1">
    <citation type="submission" date="2018-08" db="EMBL/GenBank/DDBJ databases">
        <title>Murine metabolic-syndrome-specific gut microbial biobank.</title>
        <authorList>
            <person name="Liu C."/>
        </authorList>
    </citation>
    <scope>NUCLEOTIDE SEQUENCE [LARGE SCALE GENOMIC DNA]</scope>
    <source>
        <strain evidence="4 5">28</strain>
    </source>
</reference>
<dbReference type="Gene3D" id="3.40.50.1970">
    <property type="match status" value="1"/>
</dbReference>
<dbReference type="InterPro" id="IPR056798">
    <property type="entry name" value="ADH_Fe_C"/>
</dbReference>
<accession>A0A845QFZ2</accession>
<feature type="domain" description="Alcohol dehydrogenase iron-type/glycerol dehydrogenase GldA" evidence="2">
    <location>
        <begin position="9"/>
        <end position="178"/>
    </location>
</feature>
<dbReference type="SUPFAM" id="SSF56796">
    <property type="entry name" value="Dehydroquinate synthase-like"/>
    <property type="match status" value="1"/>
</dbReference>
<evidence type="ECO:0000259" key="3">
    <source>
        <dbReference type="Pfam" id="PF25137"/>
    </source>
</evidence>
<dbReference type="FunFam" id="3.40.50.1970:FF:000003">
    <property type="entry name" value="Alcohol dehydrogenase, iron-containing"/>
    <property type="match status" value="1"/>
</dbReference>
<dbReference type="GO" id="GO:1990002">
    <property type="term" value="F:methylglyoxal reductase (NADPH) (acetol producing) activity"/>
    <property type="evidence" value="ECO:0007669"/>
    <property type="project" value="TreeGrafter"/>
</dbReference>
<dbReference type="Proteomes" id="UP000446866">
    <property type="component" value="Unassembled WGS sequence"/>
</dbReference>
<keyword evidence="5" id="KW-1185">Reference proteome</keyword>
<dbReference type="GO" id="GO:1990362">
    <property type="term" value="F:butanol dehydrogenase (NAD+) activity"/>
    <property type="evidence" value="ECO:0007669"/>
    <property type="project" value="InterPro"/>
</dbReference>
<keyword evidence="1" id="KW-0560">Oxidoreductase</keyword>
<evidence type="ECO:0000313" key="5">
    <source>
        <dbReference type="Proteomes" id="UP000446866"/>
    </source>
</evidence>
<organism evidence="4 5">
    <name type="scientific">Anaerotruncus colihominis</name>
    <dbReference type="NCBI Taxonomy" id="169435"/>
    <lineage>
        <taxon>Bacteria</taxon>
        <taxon>Bacillati</taxon>
        <taxon>Bacillota</taxon>
        <taxon>Clostridia</taxon>
        <taxon>Eubacteriales</taxon>
        <taxon>Oscillospiraceae</taxon>
        <taxon>Anaerotruncus</taxon>
    </lineage>
</organism>
<gene>
    <name evidence="4" type="ORF">D0435_00595</name>
</gene>
<dbReference type="PANTHER" id="PTHR43633">
    <property type="entry name" value="ALCOHOL DEHYDROGENASE YQHD"/>
    <property type="match status" value="1"/>
</dbReference>
<dbReference type="GO" id="GO:0008106">
    <property type="term" value="F:alcohol dehydrogenase (NADP+) activity"/>
    <property type="evidence" value="ECO:0007669"/>
    <property type="project" value="TreeGrafter"/>
</dbReference>
<dbReference type="AlphaFoldDB" id="A0A845QFZ2"/>
<dbReference type="CDD" id="cd08187">
    <property type="entry name" value="BDH"/>
    <property type="match status" value="1"/>
</dbReference>
<name>A0A845QFZ2_9FIRM</name>
<evidence type="ECO:0000256" key="1">
    <source>
        <dbReference type="ARBA" id="ARBA00023002"/>
    </source>
</evidence>
<dbReference type="GO" id="GO:0046872">
    <property type="term" value="F:metal ion binding"/>
    <property type="evidence" value="ECO:0007669"/>
    <property type="project" value="InterPro"/>
</dbReference>
<dbReference type="RefSeq" id="WP_160200473.1">
    <property type="nucleotide sequence ID" value="NZ_QXWK01000001.1"/>
</dbReference>
<dbReference type="InterPro" id="IPR001670">
    <property type="entry name" value="ADH_Fe/GldA"/>
</dbReference>
<dbReference type="Pfam" id="PF00465">
    <property type="entry name" value="Fe-ADH"/>
    <property type="match status" value="1"/>
</dbReference>
<dbReference type="InterPro" id="IPR044731">
    <property type="entry name" value="BDH-like"/>
</dbReference>
<protein>
    <submittedName>
        <fullName evidence="4">Iron-containing alcohol dehydrogenase</fullName>
    </submittedName>
</protein>
<proteinExistence type="predicted"/>
<evidence type="ECO:0000313" key="4">
    <source>
        <dbReference type="EMBL" id="NBH60174.1"/>
    </source>
</evidence>
<dbReference type="PANTHER" id="PTHR43633:SF1">
    <property type="entry name" value="ALCOHOL DEHYDROGENASE YQHD"/>
    <property type="match status" value="1"/>
</dbReference>
<sequence length="387" mass="42219">MFDFHFSIPTEIYFGKGCEERAGALMGQYASRVLMVYGSERIFQMGLGEKLVSWLEEAGCTVFRLGGVKPNASTDYIRSAIELVRRKQIDGILAIGGGSVMDSAKAISAGAYFEGDIVELYSDPQAEPSRFLPVGAVVTMPATASESNEMSVISDSISGKKIARAFAQSKPKFALLNPALTLSISCFQTASGGFDIFAHAFERYFDLNRKSSLLDRMTLALIKEVVETLPKVLKNPEDEGLRAELMLAATAAHNDMLGPGGDFACHEMSHQITETFGVAHGAALAILIPAWCESVSHRAPQRFCEFFREIFGVEGTCEQEIIQNGIAALERFIAEIGLSQRLEIEERDFAKLAEQTLNGRPFIGWGLAGLSAADIEKIYRKCLVCVA</sequence>